<reference evidence="1" key="1">
    <citation type="submission" date="2022-02" db="EMBL/GenBank/DDBJ databases">
        <title>Plant Genome Project.</title>
        <authorList>
            <person name="Zhang R.-G."/>
        </authorList>
    </citation>
    <scope>NUCLEOTIDE SEQUENCE</scope>
    <source>
        <strain evidence="1">AT1</strain>
    </source>
</reference>
<evidence type="ECO:0000313" key="1">
    <source>
        <dbReference type="EMBL" id="KAI8563751.1"/>
    </source>
</evidence>
<protein>
    <submittedName>
        <fullName evidence="1">Uncharacterized protein</fullName>
    </submittedName>
</protein>
<proteinExistence type="predicted"/>
<evidence type="ECO:0000313" key="2">
    <source>
        <dbReference type="Proteomes" id="UP001062846"/>
    </source>
</evidence>
<keyword evidence="2" id="KW-1185">Reference proteome</keyword>
<name>A0ACC0PF34_RHOML</name>
<gene>
    <name evidence="1" type="ORF">RHMOL_Rhmol03G0133300</name>
</gene>
<sequence length="100" mass="11217">MFKDLVEFHEARSHLKEDVDSLLKAIAKREDMLSDEFSPKGKTMHPVDEDMCCNCKANKGPALNSQSDRRNQSRTFSCFAAPLASVYEKLINAGSIKPLI</sequence>
<comment type="caution">
    <text evidence="1">The sequence shown here is derived from an EMBL/GenBank/DDBJ whole genome shotgun (WGS) entry which is preliminary data.</text>
</comment>
<dbReference type="Proteomes" id="UP001062846">
    <property type="component" value="Chromosome 3"/>
</dbReference>
<accession>A0ACC0PF34</accession>
<organism evidence="1 2">
    <name type="scientific">Rhododendron molle</name>
    <name type="common">Chinese azalea</name>
    <name type="synonym">Azalea mollis</name>
    <dbReference type="NCBI Taxonomy" id="49168"/>
    <lineage>
        <taxon>Eukaryota</taxon>
        <taxon>Viridiplantae</taxon>
        <taxon>Streptophyta</taxon>
        <taxon>Embryophyta</taxon>
        <taxon>Tracheophyta</taxon>
        <taxon>Spermatophyta</taxon>
        <taxon>Magnoliopsida</taxon>
        <taxon>eudicotyledons</taxon>
        <taxon>Gunneridae</taxon>
        <taxon>Pentapetalae</taxon>
        <taxon>asterids</taxon>
        <taxon>Ericales</taxon>
        <taxon>Ericaceae</taxon>
        <taxon>Ericoideae</taxon>
        <taxon>Rhodoreae</taxon>
        <taxon>Rhododendron</taxon>
    </lineage>
</organism>
<dbReference type="EMBL" id="CM046390">
    <property type="protein sequence ID" value="KAI8563751.1"/>
    <property type="molecule type" value="Genomic_DNA"/>
</dbReference>